<feature type="region of interest" description="Disordered" evidence="1">
    <location>
        <begin position="482"/>
        <end position="529"/>
    </location>
</feature>
<evidence type="ECO:0000313" key="2">
    <source>
        <dbReference type="EMBL" id="MFC6907259.1"/>
    </source>
</evidence>
<dbReference type="EMBL" id="JBHSXQ010000014">
    <property type="protein sequence ID" value="MFC6907259.1"/>
    <property type="molecule type" value="Genomic_DNA"/>
</dbReference>
<dbReference type="EMBL" id="JBHSXQ010000015">
    <property type="protein sequence ID" value="MFC6907266.1"/>
    <property type="molecule type" value="Genomic_DNA"/>
</dbReference>
<dbReference type="Proteomes" id="UP001596312">
    <property type="component" value="Unassembled WGS sequence"/>
</dbReference>
<protein>
    <recommendedName>
        <fullName evidence="5">Carboxypeptidase regulatory-like domain-containing protein</fullName>
    </recommendedName>
</protein>
<dbReference type="AlphaFoldDB" id="A0ABD5VE99"/>
<name>A0ABD5VE99_9EURY</name>
<dbReference type="InterPro" id="IPR008964">
    <property type="entry name" value="Invasin/intimin_cell_adhesion"/>
</dbReference>
<reference evidence="2" key="1">
    <citation type="journal article" date="2014" name="Int. J. Syst. Evol. Microbiol.">
        <title>Complete genome sequence of Corynebacterium casei LMG S-19264T (=DSM 44701T), isolated from a smear-ripened cheese.</title>
        <authorList>
            <consortium name="US DOE Joint Genome Institute (JGI-PGF)"/>
            <person name="Walter F."/>
            <person name="Albersmeier A."/>
            <person name="Kalinowski J."/>
            <person name="Ruckert C."/>
        </authorList>
    </citation>
    <scope>NUCLEOTIDE SEQUENCE [LARGE SCALE GENOMIC DNA]</scope>
    <source>
        <strain evidence="2">CGMCC 1.15793</strain>
    </source>
</reference>
<evidence type="ECO:0000256" key="1">
    <source>
        <dbReference type="SAM" id="MobiDB-lite"/>
    </source>
</evidence>
<keyword evidence="4" id="KW-1185">Reference proteome</keyword>
<evidence type="ECO:0000313" key="4">
    <source>
        <dbReference type="Proteomes" id="UP001596312"/>
    </source>
</evidence>
<feature type="compositionally biased region" description="Acidic residues" evidence="1">
    <location>
        <begin position="493"/>
        <end position="523"/>
    </location>
</feature>
<feature type="region of interest" description="Disordered" evidence="1">
    <location>
        <begin position="21"/>
        <end position="280"/>
    </location>
</feature>
<evidence type="ECO:0000313" key="3">
    <source>
        <dbReference type="EMBL" id="MFC6907266.1"/>
    </source>
</evidence>
<accession>A0ABD5VE99</accession>
<feature type="compositionally biased region" description="Acidic residues" evidence="1">
    <location>
        <begin position="179"/>
        <end position="189"/>
    </location>
</feature>
<reference evidence="4" key="2">
    <citation type="journal article" date="2019" name="Int. J. Syst. Evol. Microbiol.">
        <title>The Global Catalogue of Microorganisms (GCM) 10K type strain sequencing project: providing services to taxonomists for standard genome sequencing and annotation.</title>
        <authorList>
            <consortium name="The Broad Institute Genomics Platform"/>
            <consortium name="The Broad Institute Genome Sequencing Center for Infectious Disease"/>
            <person name="Wu L."/>
            <person name="Ma J."/>
        </authorList>
    </citation>
    <scope>NUCLEOTIDE SEQUENCE [LARGE SCALE GENOMIC DNA]</scope>
    <source>
        <strain evidence="4">CGMCC 1.3240</strain>
    </source>
</reference>
<feature type="compositionally biased region" description="Acidic residues" evidence="1">
    <location>
        <begin position="29"/>
        <end position="57"/>
    </location>
</feature>
<dbReference type="PROSITE" id="PS51257">
    <property type="entry name" value="PROKAR_LIPOPROTEIN"/>
    <property type="match status" value="1"/>
</dbReference>
<proteinExistence type="predicted"/>
<comment type="caution">
    <text evidence="2">The sequence shown here is derived from an EMBL/GenBank/DDBJ whole genome shotgun (WGS) entry which is preliminary data.</text>
</comment>
<dbReference type="Gene3D" id="2.60.40.10">
    <property type="entry name" value="Immunoglobulins"/>
    <property type="match status" value="1"/>
</dbReference>
<gene>
    <name evidence="2" type="ORF">ACFQGH_18945</name>
    <name evidence="3" type="ORF">ACFQGH_18980</name>
</gene>
<dbReference type="Gene3D" id="2.60.40.1120">
    <property type="entry name" value="Carboxypeptidase-like, regulatory domain"/>
    <property type="match status" value="1"/>
</dbReference>
<evidence type="ECO:0008006" key="5">
    <source>
        <dbReference type="Google" id="ProtNLM"/>
    </source>
</evidence>
<feature type="compositionally biased region" description="Acidic residues" evidence="1">
    <location>
        <begin position="198"/>
        <end position="238"/>
    </location>
</feature>
<organism evidence="2 4">
    <name type="scientific">Halalkalicoccus tibetensis</name>
    <dbReference type="NCBI Taxonomy" id="175632"/>
    <lineage>
        <taxon>Archaea</taxon>
        <taxon>Methanobacteriati</taxon>
        <taxon>Methanobacteriota</taxon>
        <taxon>Stenosarchaea group</taxon>
        <taxon>Halobacteria</taxon>
        <taxon>Halobacteriales</taxon>
        <taxon>Halococcaceae</taxon>
        <taxon>Halalkalicoccus</taxon>
    </lineage>
</organism>
<feature type="compositionally biased region" description="Acidic residues" evidence="1">
    <location>
        <begin position="66"/>
        <end position="172"/>
    </location>
</feature>
<dbReference type="InterPro" id="IPR013783">
    <property type="entry name" value="Ig-like_fold"/>
</dbReference>
<dbReference type="SUPFAM" id="SSF49373">
    <property type="entry name" value="Invasin/intimin cell-adhesion fragments"/>
    <property type="match status" value="1"/>
</dbReference>
<reference evidence="2" key="3">
    <citation type="submission" date="2024-09" db="EMBL/GenBank/DDBJ databases">
        <authorList>
            <person name="Sun Q."/>
        </authorList>
    </citation>
    <scope>NUCLEOTIDE SEQUENCE</scope>
    <source>
        <strain evidence="2">CGMCC 1.15793</strain>
    </source>
</reference>
<dbReference type="RefSeq" id="WP_340605865.1">
    <property type="nucleotide sequence ID" value="NZ_JBBMXV010000014.1"/>
</dbReference>
<sequence>MTARRTLAVVAAVFMMLTAGCAGWGEDGPVGDDDPEPDEADDLENAQGDEQEQESDSNEAGSDTGVDADEGDTGNATELDESNGDSEAQPPDEESEDTGVDDSAEDTDDSEEATDDSATDDESTEQESPDYSLEESTDDSESADGDDEGSDASGEDESEPAENGDSDSDEDTSTNGDTDAPDENGDDSEANGGNGDDYGGDADNGDSDTNGDGDTDQNGDADNGDTDANGDGDDDDLETSQLEVHAGEASAVEGASITVTGESETEQYDGETWTGETNADGIATFDVPDGEYQVHGTDNSGGEETQYVTVDGDTSVLLGGLAPPVPDEHDVTIQVVDEANDERLEGATIVATGEYHPATGEAGFGGETDSDGEVSTTAYAGGYDVTVDHEAYDTYHGSTLIEGDTGITVGLDTDRDEMYEQTLTVTVVDEAGEPVEGQEVEAGPPEGEIDTGVTDANGEVVFTSVTSVPSDSTMTEIRVNEQTIPSSYHVDGVEETVEIETDEDEGSEENEENGPDDDGEPSDEPALVV</sequence>